<dbReference type="EMBL" id="JAAVMX010000005">
    <property type="protein sequence ID" value="KAF4508757.1"/>
    <property type="molecule type" value="Genomic_DNA"/>
</dbReference>
<dbReference type="AlphaFoldDB" id="A0A8H4V5J2"/>
<sequence>MAHTADVRLKRGDADVEVYGPRVVDDAVGRSKQLGVLGPAKPEVRLREMDADKVDLCEVGAEATGGADGTLARSTAVGTAVHGNDARDVTRRAEAVEKIGAERAGGAREKNRLALVQGGRLVGGGRQILRVLFHEELRLFNLARCLVTPRAVAPGLGEEMAGQASRSRVCIDDTRGQSIGGDGDVCRLDAAPQDTRNGHDLLRVDADGEQVRVWLHLCGADLGHEQGHDGLRQRFLAPKVERDGFLRIRVVGVLVQGVYGRLVRLESPASLDGALGCALEGEVWIRHGDETADYAAVGNRGLVGLLNERPHVVNESLGLGVVLGHRVRLEDESRLEPILADDQRPLDGRVARKRVLDGDGIQLLPRRKDNNVVAAAVVDPVVGQGRMRLKQVARRPLGQLGKGVEDRLAGGVSRILAADKELVDALFGVDAAPVCAHDVAVEDKVLPQVPALLEVERIGHHSRQCVSAAELS</sequence>
<organism evidence="1 2">
    <name type="scientific">Ophiocordyceps sinensis</name>
    <dbReference type="NCBI Taxonomy" id="72228"/>
    <lineage>
        <taxon>Eukaryota</taxon>
        <taxon>Fungi</taxon>
        <taxon>Dikarya</taxon>
        <taxon>Ascomycota</taxon>
        <taxon>Pezizomycotina</taxon>
        <taxon>Sordariomycetes</taxon>
        <taxon>Hypocreomycetidae</taxon>
        <taxon>Hypocreales</taxon>
        <taxon>Ophiocordycipitaceae</taxon>
        <taxon>Ophiocordyceps</taxon>
    </lineage>
</organism>
<protein>
    <submittedName>
        <fullName evidence="1">Uncharacterized protein</fullName>
    </submittedName>
</protein>
<keyword evidence="2" id="KW-1185">Reference proteome</keyword>
<name>A0A8H4V5J2_9HYPO</name>
<reference evidence="1 2" key="1">
    <citation type="journal article" date="2020" name="Genome Biol. Evol.">
        <title>A new high-quality draft genome assembly of the Chinese cordyceps Ophiocordyceps sinensis.</title>
        <authorList>
            <person name="Shu R."/>
            <person name="Zhang J."/>
            <person name="Meng Q."/>
            <person name="Zhang H."/>
            <person name="Zhou G."/>
            <person name="Li M."/>
            <person name="Wu P."/>
            <person name="Zhao Y."/>
            <person name="Chen C."/>
            <person name="Qin Q."/>
        </authorList>
    </citation>
    <scope>NUCLEOTIDE SEQUENCE [LARGE SCALE GENOMIC DNA]</scope>
    <source>
        <strain evidence="1 2">IOZ07</strain>
    </source>
</reference>
<evidence type="ECO:0000313" key="1">
    <source>
        <dbReference type="EMBL" id="KAF4508757.1"/>
    </source>
</evidence>
<dbReference type="Proteomes" id="UP000557566">
    <property type="component" value="Unassembled WGS sequence"/>
</dbReference>
<proteinExistence type="predicted"/>
<accession>A0A8H4V5J2</accession>
<gene>
    <name evidence="1" type="ORF">G6O67_005097</name>
</gene>
<evidence type="ECO:0000313" key="2">
    <source>
        <dbReference type="Proteomes" id="UP000557566"/>
    </source>
</evidence>
<comment type="caution">
    <text evidence="1">The sequence shown here is derived from an EMBL/GenBank/DDBJ whole genome shotgun (WGS) entry which is preliminary data.</text>
</comment>
<dbReference type="OrthoDB" id="429813at2759"/>